<proteinExistence type="predicted"/>
<gene>
    <name evidence="1" type="ORF">A6A04_02860</name>
</gene>
<dbReference type="Proteomes" id="UP000078428">
    <property type="component" value="Unassembled WGS sequence"/>
</dbReference>
<keyword evidence="2" id="KW-1185">Reference proteome</keyword>
<name>A0A178MP33_9PROT</name>
<protein>
    <submittedName>
        <fullName evidence="1">Uncharacterized protein</fullName>
    </submittedName>
</protein>
<organism evidence="1 2">
    <name type="scientific">Paramagnetospirillum marisnigri</name>
    <dbReference type="NCBI Taxonomy" id="1285242"/>
    <lineage>
        <taxon>Bacteria</taxon>
        <taxon>Pseudomonadati</taxon>
        <taxon>Pseudomonadota</taxon>
        <taxon>Alphaproteobacteria</taxon>
        <taxon>Rhodospirillales</taxon>
        <taxon>Magnetospirillaceae</taxon>
        <taxon>Paramagnetospirillum</taxon>
    </lineage>
</organism>
<dbReference type="AlphaFoldDB" id="A0A178MP33"/>
<dbReference type="InterPro" id="IPR005534">
    <property type="entry name" value="Curli_assmbl/transp-comp_CsgG"/>
</dbReference>
<dbReference type="EMBL" id="LWQT01000055">
    <property type="protein sequence ID" value="OAN50351.1"/>
    <property type="molecule type" value="Genomic_DNA"/>
</dbReference>
<dbReference type="STRING" id="1285242.A6A04_02860"/>
<evidence type="ECO:0000313" key="1">
    <source>
        <dbReference type="EMBL" id="OAN50351.1"/>
    </source>
</evidence>
<reference evidence="1 2" key="1">
    <citation type="submission" date="2016-04" db="EMBL/GenBank/DDBJ databases">
        <title>Draft genome sequence of freshwater magnetotactic bacteria Magnetospirillum marisnigri SP-1 and Magnetospirillum moscoviense BB-1.</title>
        <authorList>
            <person name="Koziaeva V."/>
            <person name="Dziuba M.V."/>
            <person name="Ivanov T.M."/>
            <person name="Kuznetsov B."/>
            <person name="Grouzdev D.S."/>
        </authorList>
    </citation>
    <scope>NUCLEOTIDE SEQUENCE [LARGE SCALE GENOMIC DNA]</scope>
    <source>
        <strain evidence="1 2">SP-1</strain>
    </source>
</reference>
<dbReference type="GO" id="GO:0030288">
    <property type="term" value="C:outer membrane-bounded periplasmic space"/>
    <property type="evidence" value="ECO:0007669"/>
    <property type="project" value="InterPro"/>
</dbReference>
<dbReference type="OrthoDB" id="9793163at2"/>
<dbReference type="Gene3D" id="3.40.50.10610">
    <property type="entry name" value="ABC-type transport auxiliary lipoprotein component"/>
    <property type="match status" value="1"/>
</dbReference>
<accession>A0A178MP33</accession>
<evidence type="ECO:0000313" key="2">
    <source>
        <dbReference type="Proteomes" id="UP000078428"/>
    </source>
</evidence>
<dbReference type="Pfam" id="PF03783">
    <property type="entry name" value="CsgG"/>
    <property type="match status" value="1"/>
</dbReference>
<comment type="caution">
    <text evidence="1">The sequence shown here is derived from an EMBL/GenBank/DDBJ whole genome shotgun (WGS) entry which is preliminary data.</text>
</comment>
<sequence>MTGLFRFLACGDLAVAGCATPDYPKTPVEAKVAAAAQQQAMQAQAAPVTTKLLKRKVAIGRFSNETRYGRTFVRSDSGDPLGKHVSDMLGSRLLESGAFMVFERPDLDKVVKEQQLVGPGARQGLKVGDLLTVMQPGEQIKSGQSGFTVSLPATELATIRIVAQFGDSDTNEGSVAELVSGTLAGRPIQSLFITDKRGG</sequence>
<dbReference type="RefSeq" id="WP_156612564.1">
    <property type="nucleotide sequence ID" value="NZ_LWQT01000055.1"/>
</dbReference>